<reference evidence="1" key="1">
    <citation type="submission" date="2019-02" db="EMBL/GenBank/DDBJ databases">
        <authorList>
            <person name="Gruber-Vodicka R. H."/>
            <person name="Seah K. B. B."/>
        </authorList>
    </citation>
    <scope>NUCLEOTIDE SEQUENCE</scope>
    <source>
        <strain evidence="1">BECK_DK161</strain>
    </source>
</reference>
<dbReference type="EMBL" id="CAADEY010000011">
    <property type="protein sequence ID" value="VFJ45416.1"/>
    <property type="molecule type" value="Genomic_DNA"/>
</dbReference>
<name>A0A450S198_9GAMM</name>
<gene>
    <name evidence="1" type="ORF">BECKDK2373C_GA0170839_101110</name>
</gene>
<organism evidence="1">
    <name type="scientific">Candidatus Kentrum sp. DK</name>
    <dbReference type="NCBI Taxonomy" id="2126562"/>
    <lineage>
        <taxon>Bacteria</taxon>
        <taxon>Pseudomonadati</taxon>
        <taxon>Pseudomonadota</taxon>
        <taxon>Gammaproteobacteria</taxon>
        <taxon>Candidatus Kentrum</taxon>
    </lineage>
</organism>
<evidence type="ECO:0000313" key="1">
    <source>
        <dbReference type="EMBL" id="VFJ45416.1"/>
    </source>
</evidence>
<proteinExistence type="predicted"/>
<dbReference type="AlphaFoldDB" id="A0A450S198"/>
<accession>A0A450S198</accession>
<sequence length="72" mass="8359">MRADTEIKLSALEILNHHLGIVETERFIALIQRERTDYTTWRQNLFAGISGEEISRRAMESQQAANSTDRRI</sequence>
<protein>
    <submittedName>
        <fullName evidence="1">Uncharacterized protein</fullName>
    </submittedName>
</protein>